<sequence>METLPKTDDPGFWTLFTRAVAVQEPAQKPVPEPRPEPEPEAAPGPKPVSEARLPEDPLYNDLDNLRSKEKEKREKNGLHLHRRSLYSVAQRNSMEWYRGRLGGTIPWNSFEQH</sequence>
<proteinExistence type="predicted"/>
<dbReference type="Proteomes" id="UP000541154">
    <property type="component" value="Unassembled WGS sequence"/>
</dbReference>
<evidence type="ECO:0000313" key="3">
    <source>
        <dbReference type="Proteomes" id="UP000541154"/>
    </source>
</evidence>
<dbReference type="AlphaFoldDB" id="A0A8H6E0G5"/>
<gene>
    <name evidence="2" type="ORF">ETB97_011715</name>
</gene>
<evidence type="ECO:0000256" key="1">
    <source>
        <dbReference type="SAM" id="MobiDB-lite"/>
    </source>
</evidence>
<comment type="caution">
    <text evidence="2">The sequence shown here is derived from an EMBL/GenBank/DDBJ whole genome shotgun (WGS) entry which is preliminary data.</text>
</comment>
<accession>A0A8H6E0G5</accession>
<evidence type="ECO:0000313" key="2">
    <source>
        <dbReference type="EMBL" id="KAF5854774.1"/>
    </source>
</evidence>
<name>A0A8H6E0G5_PETAA</name>
<reference evidence="2 3" key="1">
    <citation type="submission" date="2019-04" db="EMBL/GenBank/DDBJ databases">
        <title>Aspergillus burnettii sp. nov., novel species from soil in southeast Queensland.</title>
        <authorList>
            <person name="Gilchrist C.L.M."/>
            <person name="Pitt J.I."/>
            <person name="Lange L."/>
            <person name="Lacey H.J."/>
            <person name="Vuong D."/>
            <person name="Midgley D.J."/>
            <person name="Greenfield P."/>
            <person name="Bradbury M."/>
            <person name="Lacey E."/>
            <person name="Busk P.K."/>
            <person name="Pilgaard B."/>
            <person name="Chooi Y.H."/>
            <person name="Piggott A.M."/>
        </authorList>
    </citation>
    <scope>NUCLEOTIDE SEQUENCE [LARGE SCALE GENOMIC DNA]</scope>
    <source>
        <strain evidence="2 3">FRR 5400</strain>
    </source>
</reference>
<protein>
    <submittedName>
        <fullName evidence="2">Uncharacterized protein</fullName>
    </submittedName>
</protein>
<organism evidence="2 3">
    <name type="scientific">Petromyces alliaceus</name>
    <name type="common">Aspergillus alliaceus</name>
    <dbReference type="NCBI Taxonomy" id="209559"/>
    <lineage>
        <taxon>Eukaryota</taxon>
        <taxon>Fungi</taxon>
        <taxon>Dikarya</taxon>
        <taxon>Ascomycota</taxon>
        <taxon>Pezizomycotina</taxon>
        <taxon>Eurotiomycetes</taxon>
        <taxon>Eurotiomycetidae</taxon>
        <taxon>Eurotiales</taxon>
        <taxon>Aspergillaceae</taxon>
        <taxon>Aspergillus</taxon>
        <taxon>Aspergillus subgen. Circumdati</taxon>
    </lineage>
</organism>
<keyword evidence="3" id="KW-1185">Reference proteome</keyword>
<dbReference type="EMBL" id="SPNV01000749">
    <property type="protein sequence ID" value="KAF5854774.1"/>
    <property type="molecule type" value="Genomic_DNA"/>
</dbReference>
<feature type="region of interest" description="Disordered" evidence="1">
    <location>
        <begin position="23"/>
        <end position="82"/>
    </location>
</feature>
<feature type="compositionally biased region" description="Basic and acidic residues" evidence="1">
    <location>
        <begin position="63"/>
        <end position="77"/>
    </location>
</feature>